<evidence type="ECO:0000313" key="3">
    <source>
        <dbReference type="Proteomes" id="UP000006315"/>
    </source>
</evidence>
<feature type="region of interest" description="Disordered" evidence="1">
    <location>
        <begin position="1"/>
        <end position="28"/>
    </location>
</feature>
<organism evidence="2 3">
    <name type="scientific">Schinkia azotoformans LMG 9581</name>
    <dbReference type="NCBI Taxonomy" id="1131731"/>
    <lineage>
        <taxon>Bacteria</taxon>
        <taxon>Bacillati</taxon>
        <taxon>Bacillota</taxon>
        <taxon>Bacilli</taxon>
        <taxon>Bacillales</taxon>
        <taxon>Bacillaceae</taxon>
        <taxon>Calidifontibacillus/Schinkia group</taxon>
        <taxon>Schinkia</taxon>
    </lineage>
</organism>
<protein>
    <submittedName>
        <fullName evidence="2">Uncharacterized protein</fullName>
    </submittedName>
</protein>
<dbReference type="RefSeq" id="WP_003330429.1">
    <property type="nucleotide sequence ID" value="NZ_AJLR01000042.1"/>
</dbReference>
<comment type="caution">
    <text evidence="2">The sequence shown here is derived from an EMBL/GenBank/DDBJ whole genome shotgun (WGS) entry which is preliminary data.</text>
</comment>
<sequence>MDNEKDDELMKLLKEQKDREKERDVSADEATDKYIRSTKKLIENIKEYLTPYIDEGMYTVNESKFGNKLTELNIEDSIGNNVVFRPRYSYLPSANNIGMVDVTSFKNGNNQGTIEFHLYPNEDFYRINSDKPLDKGVKIDKESFLTFLTDLFKKLYL</sequence>
<accession>K6DIZ0</accession>
<reference evidence="2 3" key="1">
    <citation type="journal article" date="2012" name="Front. Microbiol.">
        <title>Redundancy and modularity in membrane-associated dissimilatory nitrate reduction in Bacillus.</title>
        <authorList>
            <person name="Heylen K."/>
            <person name="Keltjens J."/>
        </authorList>
    </citation>
    <scope>NUCLEOTIDE SEQUENCE [LARGE SCALE GENOMIC DNA]</scope>
    <source>
        <strain evidence="2 3">LMG 9581</strain>
    </source>
</reference>
<keyword evidence="3" id="KW-1185">Reference proteome</keyword>
<name>K6DIZ0_SCHAZ</name>
<dbReference type="EMBL" id="AJLR01000042">
    <property type="protein sequence ID" value="EKN68058.1"/>
    <property type="molecule type" value="Genomic_DNA"/>
</dbReference>
<dbReference type="PATRIC" id="fig|1131731.3.peg.1262"/>
<feature type="compositionally biased region" description="Basic and acidic residues" evidence="1">
    <location>
        <begin position="8"/>
        <end position="28"/>
    </location>
</feature>
<evidence type="ECO:0000313" key="2">
    <source>
        <dbReference type="EMBL" id="EKN68058.1"/>
    </source>
</evidence>
<gene>
    <name evidence="2" type="ORF">BAZO_06059</name>
</gene>
<evidence type="ECO:0000256" key="1">
    <source>
        <dbReference type="SAM" id="MobiDB-lite"/>
    </source>
</evidence>
<dbReference type="Proteomes" id="UP000006315">
    <property type="component" value="Unassembled WGS sequence"/>
</dbReference>
<proteinExistence type="predicted"/>
<dbReference type="AlphaFoldDB" id="K6DIZ0"/>